<sequence>MIKISKIEYYLPEIILTNKQLEEEFPDWSSEKIEEKVGIRQRHIAGENETVLDLAVKSSEKVFKNYDREKVDFILFCTQSPDYFLPTTACLLQDRLGLRKNIGALDFNLGCSGFVYGLAMANGLLQSKIAKSILLVTSETYSKHLNKEDKGNRSIFGDASASCIVELDEDSAAMKFVLGTDGSGAENLIVKKGGFKKDYSINENTAFPPENLYMNGPEIFNFTIENIPGLVSDTLIENEIALEEVDYFIFHQANSFMLKYLRKKIKIPVDKFYIGMSETGNTVSATIPIALKDALDQHLIKEGDKVLIAGFGVGYSMASTIITI</sequence>
<keyword evidence="2" id="KW-0012">Acyltransferase</keyword>
<dbReference type="Gene3D" id="3.40.47.10">
    <property type="match status" value="1"/>
</dbReference>
<dbReference type="RefSeq" id="WP_076387243.1">
    <property type="nucleotide sequence ID" value="NZ_FTOI01000008.1"/>
</dbReference>
<dbReference type="Pfam" id="PF08545">
    <property type="entry name" value="ACP_syn_III"/>
    <property type="match status" value="1"/>
</dbReference>
<dbReference type="InterPro" id="IPR016039">
    <property type="entry name" value="Thiolase-like"/>
</dbReference>
<dbReference type="PANTHER" id="PTHR34069">
    <property type="entry name" value="3-OXOACYL-[ACYL-CARRIER-PROTEIN] SYNTHASE 3"/>
    <property type="match status" value="1"/>
</dbReference>
<feature type="domain" description="Beta-ketoacyl-[acyl-carrier-protein] synthase III C-terminal" evidence="3">
    <location>
        <begin position="237"/>
        <end position="323"/>
    </location>
</feature>
<dbReference type="SUPFAM" id="SSF53901">
    <property type="entry name" value="Thiolase-like"/>
    <property type="match status" value="1"/>
</dbReference>
<feature type="domain" description="Beta-ketoacyl-[acyl-carrier-protein] synthase III N-terminal" evidence="4">
    <location>
        <begin position="105"/>
        <end position="182"/>
    </location>
</feature>
<name>A0A1N7MCN7_9FLAO</name>
<dbReference type="NCBIfam" id="NF006829">
    <property type="entry name" value="PRK09352.1"/>
    <property type="match status" value="1"/>
</dbReference>
<accession>A0A1N7MCN7</accession>
<dbReference type="OrthoDB" id="9815506at2"/>
<evidence type="ECO:0000256" key="2">
    <source>
        <dbReference type="ARBA" id="ARBA00023315"/>
    </source>
</evidence>
<protein>
    <submittedName>
        <fullName evidence="5">3-oxoacyl-[acyl-carrier-protein] synthase-3</fullName>
    </submittedName>
</protein>
<dbReference type="Proteomes" id="UP000185839">
    <property type="component" value="Unassembled WGS sequence"/>
</dbReference>
<dbReference type="AlphaFoldDB" id="A0A1N7MCN7"/>
<dbReference type="STRING" id="713588.SAMN05421789_10870"/>
<evidence type="ECO:0000259" key="4">
    <source>
        <dbReference type="Pfam" id="PF08545"/>
    </source>
</evidence>
<keyword evidence="1" id="KW-0808">Transferase</keyword>
<dbReference type="Pfam" id="PF08541">
    <property type="entry name" value="ACP_syn_III_C"/>
    <property type="match status" value="1"/>
</dbReference>
<dbReference type="GO" id="GO:0044550">
    <property type="term" value="P:secondary metabolite biosynthetic process"/>
    <property type="evidence" value="ECO:0007669"/>
    <property type="project" value="TreeGrafter"/>
</dbReference>
<reference evidence="6" key="1">
    <citation type="submission" date="2017-01" db="EMBL/GenBank/DDBJ databases">
        <authorList>
            <person name="Varghese N."/>
            <person name="Submissions S."/>
        </authorList>
    </citation>
    <scope>NUCLEOTIDE SEQUENCE [LARGE SCALE GENOMIC DNA]</scope>
    <source>
        <strain evidence="6">DSM 23145</strain>
    </source>
</reference>
<dbReference type="GO" id="GO:0004315">
    <property type="term" value="F:3-oxoacyl-[acyl-carrier-protein] synthase activity"/>
    <property type="evidence" value="ECO:0007669"/>
    <property type="project" value="InterPro"/>
</dbReference>
<evidence type="ECO:0000256" key="1">
    <source>
        <dbReference type="ARBA" id="ARBA00022679"/>
    </source>
</evidence>
<gene>
    <name evidence="5" type="ORF">SAMN05421789_10870</name>
</gene>
<dbReference type="PANTHER" id="PTHR34069:SF2">
    <property type="entry name" value="BETA-KETOACYL-[ACYL-CARRIER-PROTEIN] SYNTHASE III"/>
    <property type="match status" value="1"/>
</dbReference>
<dbReference type="EMBL" id="FTOI01000008">
    <property type="protein sequence ID" value="SIS83808.1"/>
    <property type="molecule type" value="Genomic_DNA"/>
</dbReference>
<evidence type="ECO:0000313" key="5">
    <source>
        <dbReference type="EMBL" id="SIS83808.1"/>
    </source>
</evidence>
<proteinExistence type="predicted"/>
<dbReference type="CDD" id="cd00830">
    <property type="entry name" value="KAS_III"/>
    <property type="match status" value="1"/>
</dbReference>
<evidence type="ECO:0000313" key="6">
    <source>
        <dbReference type="Proteomes" id="UP000185839"/>
    </source>
</evidence>
<keyword evidence="6" id="KW-1185">Reference proteome</keyword>
<dbReference type="InterPro" id="IPR013747">
    <property type="entry name" value="ACP_syn_III_C"/>
</dbReference>
<dbReference type="GO" id="GO:0006633">
    <property type="term" value="P:fatty acid biosynthetic process"/>
    <property type="evidence" value="ECO:0007669"/>
    <property type="project" value="InterPro"/>
</dbReference>
<evidence type="ECO:0000259" key="3">
    <source>
        <dbReference type="Pfam" id="PF08541"/>
    </source>
</evidence>
<dbReference type="InterPro" id="IPR013751">
    <property type="entry name" value="ACP_syn_III_N"/>
</dbReference>
<organism evidence="5 6">
    <name type="scientific">Kaistella chaponensis</name>
    <dbReference type="NCBI Taxonomy" id="713588"/>
    <lineage>
        <taxon>Bacteria</taxon>
        <taxon>Pseudomonadati</taxon>
        <taxon>Bacteroidota</taxon>
        <taxon>Flavobacteriia</taxon>
        <taxon>Flavobacteriales</taxon>
        <taxon>Weeksellaceae</taxon>
        <taxon>Chryseobacterium group</taxon>
        <taxon>Kaistella</taxon>
    </lineage>
</organism>